<evidence type="ECO:0000313" key="6">
    <source>
        <dbReference type="EMBL" id="ETW78437.1"/>
    </source>
</evidence>
<organism evidence="6 7">
    <name type="scientific">Heterobasidion irregulare (strain TC 32-1)</name>
    <dbReference type="NCBI Taxonomy" id="747525"/>
    <lineage>
        <taxon>Eukaryota</taxon>
        <taxon>Fungi</taxon>
        <taxon>Dikarya</taxon>
        <taxon>Basidiomycota</taxon>
        <taxon>Agaricomycotina</taxon>
        <taxon>Agaricomycetes</taxon>
        <taxon>Russulales</taxon>
        <taxon>Bondarzewiaceae</taxon>
        <taxon>Heterobasidion</taxon>
        <taxon>Heterobasidion annosum species complex</taxon>
    </lineage>
</organism>
<reference evidence="6 7" key="1">
    <citation type="journal article" date="2012" name="New Phytol.">
        <title>Insight into trade-off between wood decay and parasitism from the genome of a fungal forest pathogen.</title>
        <authorList>
            <person name="Olson A."/>
            <person name="Aerts A."/>
            <person name="Asiegbu F."/>
            <person name="Belbahri L."/>
            <person name="Bouzid O."/>
            <person name="Broberg A."/>
            <person name="Canback B."/>
            <person name="Coutinho P.M."/>
            <person name="Cullen D."/>
            <person name="Dalman K."/>
            <person name="Deflorio G."/>
            <person name="van Diepen L.T."/>
            <person name="Dunand C."/>
            <person name="Duplessis S."/>
            <person name="Durling M."/>
            <person name="Gonthier P."/>
            <person name="Grimwood J."/>
            <person name="Fossdal C.G."/>
            <person name="Hansson D."/>
            <person name="Henrissat B."/>
            <person name="Hietala A."/>
            <person name="Himmelstrand K."/>
            <person name="Hoffmeister D."/>
            <person name="Hogberg N."/>
            <person name="James T.Y."/>
            <person name="Karlsson M."/>
            <person name="Kohler A."/>
            <person name="Kues U."/>
            <person name="Lee Y.H."/>
            <person name="Lin Y.C."/>
            <person name="Lind M."/>
            <person name="Lindquist E."/>
            <person name="Lombard V."/>
            <person name="Lucas S."/>
            <person name="Lunden K."/>
            <person name="Morin E."/>
            <person name="Murat C."/>
            <person name="Park J."/>
            <person name="Raffaello T."/>
            <person name="Rouze P."/>
            <person name="Salamov A."/>
            <person name="Schmutz J."/>
            <person name="Solheim H."/>
            <person name="Stahlberg J."/>
            <person name="Velez H."/>
            <person name="de Vries R.P."/>
            <person name="Wiebenga A."/>
            <person name="Woodward S."/>
            <person name="Yakovlev I."/>
            <person name="Garbelotto M."/>
            <person name="Martin F."/>
            <person name="Grigoriev I.V."/>
            <person name="Stenlid J."/>
        </authorList>
    </citation>
    <scope>NUCLEOTIDE SEQUENCE [LARGE SCALE GENOMIC DNA]</scope>
    <source>
        <strain evidence="6 7">TC 32-1</strain>
    </source>
</reference>
<evidence type="ECO:0000256" key="5">
    <source>
        <dbReference type="SAM" id="Phobius"/>
    </source>
</evidence>
<dbReference type="GO" id="GO:0055085">
    <property type="term" value="P:transmembrane transport"/>
    <property type="evidence" value="ECO:0007669"/>
    <property type="project" value="InterPro"/>
</dbReference>
<dbReference type="AlphaFoldDB" id="W4JXY1"/>
<dbReference type="GeneID" id="20671142"/>
<name>W4JXY1_HETIT</name>
<dbReference type="HOGENOM" id="CLU_021924_1_0_1"/>
<dbReference type="RefSeq" id="XP_009550407.1">
    <property type="nucleotide sequence ID" value="XM_009552112.1"/>
</dbReference>
<feature type="transmembrane region" description="Helical" evidence="5">
    <location>
        <begin position="104"/>
        <end position="130"/>
    </location>
</feature>
<dbReference type="InterPro" id="IPR040254">
    <property type="entry name" value="Ecm3-like"/>
</dbReference>
<evidence type="ECO:0008006" key="8">
    <source>
        <dbReference type="Google" id="ProtNLM"/>
    </source>
</evidence>
<sequence>MLSAGTLIWISLRPLLRLFLVVASGFALTKADLFPPVAARGAGQIMLNIALPCLMFSRIVPAFTSDNISALGPLVLVAFVYEGLGFIMAWVIKQFFWVPHQFRYGILVAGTFGNVGDIPTSVIMSITGVAPFNGSADQTLSVAYISAFILVFFVTLFPAGGTRLIAKDFVGPDIEPEEVREKMREKRRWMLTSWISLLRKIASISGFTRSLSEKCEDLEDIGDEKTFKPVDSSVCGELPSARHRSPTSTPKHVSFYQDDGATVAPLPSEPNLASHVTSPTATITHIDGPSAPASLPIDGDASPVPASEGVVLRAPHPHTTRHKLLAELRIFVTSLITPASLSIILAFPIALVTPLKALFIAVPNSPIPNAPDGQPPLAFIMDTASFAAGASVPLGLICLGSALARLKVPCGNWTSIPKGAIVSLAVGRMIIMPVIGVLIVHGLVHVDVISKDDKVLQFVCIFLSCLPTATTQVFLTQIFSGTGAAEHLAPFLIPQYIIMFVSMTALTAYTLQTLF</sequence>
<evidence type="ECO:0000256" key="2">
    <source>
        <dbReference type="ARBA" id="ARBA00022692"/>
    </source>
</evidence>
<dbReference type="OrthoDB" id="435607at2759"/>
<keyword evidence="2 5" id="KW-0812">Transmembrane</keyword>
<evidence type="ECO:0000256" key="4">
    <source>
        <dbReference type="ARBA" id="ARBA00023136"/>
    </source>
</evidence>
<feature type="transmembrane region" description="Helical" evidence="5">
    <location>
        <begin position="142"/>
        <end position="159"/>
    </location>
</feature>
<dbReference type="PANTHER" id="PTHR31274">
    <property type="entry name" value="PROTEIN ECM3"/>
    <property type="match status" value="1"/>
</dbReference>
<dbReference type="STRING" id="747525.W4JXY1"/>
<evidence type="ECO:0000256" key="3">
    <source>
        <dbReference type="ARBA" id="ARBA00022989"/>
    </source>
</evidence>
<feature type="transmembrane region" description="Helical" evidence="5">
    <location>
        <begin position="15"/>
        <end position="33"/>
    </location>
</feature>
<feature type="transmembrane region" description="Helical" evidence="5">
    <location>
        <begin position="330"/>
        <end position="357"/>
    </location>
</feature>
<feature type="transmembrane region" description="Helical" evidence="5">
    <location>
        <begin position="420"/>
        <end position="443"/>
    </location>
</feature>
<dbReference type="KEGG" id="hir:HETIRDRAFT_325344"/>
<comment type="subcellular location">
    <subcellularLocation>
        <location evidence="1">Membrane</location>
        <topology evidence="1">Multi-pass membrane protein</topology>
    </subcellularLocation>
</comment>
<dbReference type="Pfam" id="PF03547">
    <property type="entry name" value="Mem_trans"/>
    <property type="match status" value="1"/>
</dbReference>
<evidence type="ECO:0000313" key="7">
    <source>
        <dbReference type="Proteomes" id="UP000030671"/>
    </source>
</evidence>
<keyword evidence="3 5" id="KW-1133">Transmembrane helix</keyword>
<keyword evidence="7" id="KW-1185">Reference proteome</keyword>
<gene>
    <name evidence="6" type="ORF">HETIRDRAFT_325344</name>
</gene>
<feature type="transmembrane region" description="Helical" evidence="5">
    <location>
        <begin position="377"/>
        <end position="399"/>
    </location>
</feature>
<feature type="transmembrane region" description="Helical" evidence="5">
    <location>
        <begin position="70"/>
        <end position="92"/>
    </location>
</feature>
<accession>W4JXY1</accession>
<feature type="transmembrane region" description="Helical" evidence="5">
    <location>
        <begin position="488"/>
        <end position="511"/>
    </location>
</feature>
<dbReference type="eggNOG" id="ENOG502QU6H">
    <property type="taxonomic scope" value="Eukaryota"/>
</dbReference>
<protein>
    <recommendedName>
        <fullName evidence="8">Auxin efflux carrier</fullName>
    </recommendedName>
</protein>
<dbReference type="PANTHER" id="PTHR31274:SF1">
    <property type="entry name" value="AGL149CP"/>
    <property type="match status" value="1"/>
</dbReference>
<dbReference type="InterPro" id="IPR004776">
    <property type="entry name" value="Mem_transp_PIN-like"/>
</dbReference>
<keyword evidence="4 5" id="KW-0472">Membrane</keyword>
<feature type="transmembrane region" description="Helical" evidence="5">
    <location>
        <begin position="455"/>
        <end position="476"/>
    </location>
</feature>
<evidence type="ECO:0000256" key="1">
    <source>
        <dbReference type="ARBA" id="ARBA00004141"/>
    </source>
</evidence>
<dbReference type="GO" id="GO:0016020">
    <property type="term" value="C:membrane"/>
    <property type="evidence" value="ECO:0007669"/>
    <property type="project" value="UniProtKB-SubCell"/>
</dbReference>
<proteinExistence type="predicted"/>
<dbReference type="InParanoid" id="W4JXY1"/>
<dbReference type="Proteomes" id="UP000030671">
    <property type="component" value="Unassembled WGS sequence"/>
</dbReference>
<dbReference type="EMBL" id="KI925462">
    <property type="protein sequence ID" value="ETW78437.1"/>
    <property type="molecule type" value="Genomic_DNA"/>
</dbReference>